<reference evidence="1" key="1">
    <citation type="submission" date="2019-10" db="EMBL/GenBank/DDBJ databases">
        <title>Conservation and host-specific expression of non-tandemly repeated heterogenous ribosome RNA gene in arbuscular mycorrhizal fungi.</title>
        <authorList>
            <person name="Maeda T."/>
            <person name="Kobayashi Y."/>
            <person name="Nakagawa T."/>
            <person name="Ezawa T."/>
            <person name="Yamaguchi K."/>
            <person name="Bino T."/>
            <person name="Nishimoto Y."/>
            <person name="Shigenobu S."/>
            <person name="Kawaguchi M."/>
        </authorList>
    </citation>
    <scope>NUCLEOTIDE SEQUENCE</scope>
    <source>
        <strain evidence="1">HR1</strain>
    </source>
</reference>
<dbReference type="EMBL" id="BLAL01000012">
    <property type="protein sequence ID" value="GES74458.1"/>
    <property type="molecule type" value="Genomic_DNA"/>
</dbReference>
<gene>
    <name evidence="1" type="ORF">RCL2_000193900</name>
</gene>
<dbReference type="SUPFAM" id="SSF52047">
    <property type="entry name" value="RNI-like"/>
    <property type="match status" value="1"/>
</dbReference>
<protein>
    <recommendedName>
        <fullName evidence="3">F-box domain-containing protein</fullName>
    </recommendedName>
</protein>
<organism evidence="1 2">
    <name type="scientific">Rhizophagus clarus</name>
    <dbReference type="NCBI Taxonomy" id="94130"/>
    <lineage>
        <taxon>Eukaryota</taxon>
        <taxon>Fungi</taxon>
        <taxon>Fungi incertae sedis</taxon>
        <taxon>Mucoromycota</taxon>
        <taxon>Glomeromycotina</taxon>
        <taxon>Glomeromycetes</taxon>
        <taxon>Glomerales</taxon>
        <taxon>Glomeraceae</taxon>
        <taxon>Rhizophagus</taxon>
    </lineage>
</organism>
<proteinExistence type="predicted"/>
<sequence length="218" mass="25506">MVSLKFVSLYGKIPDFLNSPGAKDCLKNLSELIYGLKEIISSQNKLKELSLIFKHSNTITKFYLENSTKVNDSILLFTKFITKLTNLMELDLSEVDLYYEHRKVNLNNFKELQHAIFPQLKILRFFGKVPDIEILIKFLKKNGKNLEEFYIFEGDELLKLAIINYCPKLKTLCARFNEESLREILNSCKQLKSIRFLHKKEVMSCETHHFISSSKEIL</sequence>
<dbReference type="AlphaFoldDB" id="A0A8H3KUY4"/>
<accession>A0A8H3KUY4</accession>
<dbReference type="InterPro" id="IPR032675">
    <property type="entry name" value="LRR_dom_sf"/>
</dbReference>
<name>A0A8H3KUY4_9GLOM</name>
<evidence type="ECO:0000313" key="1">
    <source>
        <dbReference type="EMBL" id="GES74458.1"/>
    </source>
</evidence>
<evidence type="ECO:0000313" key="2">
    <source>
        <dbReference type="Proteomes" id="UP000615446"/>
    </source>
</evidence>
<dbReference type="Gene3D" id="3.80.10.10">
    <property type="entry name" value="Ribonuclease Inhibitor"/>
    <property type="match status" value="1"/>
</dbReference>
<comment type="caution">
    <text evidence="1">The sequence shown here is derived from an EMBL/GenBank/DDBJ whole genome shotgun (WGS) entry which is preliminary data.</text>
</comment>
<evidence type="ECO:0008006" key="3">
    <source>
        <dbReference type="Google" id="ProtNLM"/>
    </source>
</evidence>
<dbReference type="Proteomes" id="UP000615446">
    <property type="component" value="Unassembled WGS sequence"/>
</dbReference>